<reference evidence="1" key="1">
    <citation type="journal article" date="2015" name="Nature">
        <title>Complex archaea that bridge the gap between prokaryotes and eukaryotes.</title>
        <authorList>
            <person name="Spang A."/>
            <person name="Saw J.H."/>
            <person name="Jorgensen S.L."/>
            <person name="Zaremba-Niedzwiedzka K."/>
            <person name="Martijn J."/>
            <person name="Lind A.E."/>
            <person name="van Eijk R."/>
            <person name="Schleper C."/>
            <person name="Guy L."/>
            <person name="Ettema T.J."/>
        </authorList>
    </citation>
    <scope>NUCLEOTIDE SEQUENCE</scope>
</reference>
<protein>
    <submittedName>
        <fullName evidence="1">Uncharacterized protein</fullName>
    </submittedName>
</protein>
<dbReference type="AlphaFoldDB" id="A0A0F9SMQ8"/>
<sequence>MTRSALVLCGVLAAMTLAGNASAAEVKDPKFLELVERLEQAGEQWLAGTLEEKAERTLQKQLKSLRYDSESLDDLRAALNRPITDDTVALYVSTRLIKGLMMSSPQVAAEGAPIVVQVHQRRGTFKPLKQYDKKMLARLAEPVQGPDETDDPFALRRQLVEDRRQEKLQEDRLVKIHNSQVTRLQKQTIYLMLLADQRAYDEKLLDWMAVAEKKRLWSYAIILGGIRSASETMTRDRAAWFYGKLMKIWRPRDTKKYTYTDPGEVTLEAAANSAFATHDDRPARRVLQTINILATQAKLPAVKVPARPRRSRSRR</sequence>
<accession>A0A0F9SMQ8</accession>
<organism evidence="1">
    <name type="scientific">marine sediment metagenome</name>
    <dbReference type="NCBI Taxonomy" id="412755"/>
    <lineage>
        <taxon>unclassified sequences</taxon>
        <taxon>metagenomes</taxon>
        <taxon>ecological metagenomes</taxon>
    </lineage>
</organism>
<comment type="caution">
    <text evidence="1">The sequence shown here is derived from an EMBL/GenBank/DDBJ whole genome shotgun (WGS) entry which is preliminary data.</text>
</comment>
<gene>
    <name evidence="1" type="ORF">LCGC14_0452600</name>
</gene>
<dbReference type="EMBL" id="LAZR01000452">
    <property type="protein sequence ID" value="KKN68304.1"/>
    <property type="molecule type" value="Genomic_DNA"/>
</dbReference>
<evidence type="ECO:0000313" key="1">
    <source>
        <dbReference type="EMBL" id="KKN68304.1"/>
    </source>
</evidence>
<proteinExistence type="predicted"/>
<name>A0A0F9SMQ8_9ZZZZ</name>